<comment type="caution">
    <text evidence="1">The sequence shown here is derived from an EMBL/GenBank/DDBJ whole genome shotgun (WGS) entry which is preliminary data.</text>
</comment>
<sequence length="156" mass="18266">MIEEKALDFEVAFKNEPHQVVEPSVDQIFQEPNEMQRINFHHYVPHKRSVKSNRLALSAEMHGWYDALTVIIPVMNIPVVDNSFEIKVIVRALEPFSRKLISTRLKDGFVGLEDPMKMRTSVYVVDPKVFCECIEWKRKYIPKLWQSYVKMASAVE</sequence>
<evidence type="ECO:0000313" key="2">
    <source>
        <dbReference type="Proteomes" id="UP001163321"/>
    </source>
</evidence>
<gene>
    <name evidence="1" type="ORF">PsorP6_012463</name>
</gene>
<dbReference type="EMBL" id="CM047592">
    <property type="protein sequence ID" value="KAI9917793.1"/>
    <property type="molecule type" value="Genomic_DNA"/>
</dbReference>
<keyword evidence="2" id="KW-1185">Reference proteome</keyword>
<protein>
    <submittedName>
        <fullName evidence="1">Uncharacterized protein</fullName>
    </submittedName>
</protein>
<reference evidence="1 2" key="1">
    <citation type="journal article" date="2022" name="bioRxiv">
        <title>The genome of the oomycete Peronosclerospora sorghi, a cosmopolitan pathogen of maize and sorghum, is inflated with dispersed pseudogenes.</title>
        <authorList>
            <person name="Fletcher K."/>
            <person name="Martin F."/>
            <person name="Isakeit T."/>
            <person name="Cavanaugh K."/>
            <person name="Magill C."/>
            <person name="Michelmore R."/>
        </authorList>
    </citation>
    <scope>NUCLEOTIDE SEQUENCE [LARGE SCALE GENOMIC DNA]</scope>
    <source>
        <strain evidence="1">P6</strain>
    </source>
</reference>
<organism evidence="1 2">
    <name type="scientific">Peronosclerospora sorghi</name>
    <dbReference type="NCBI Taxonomy" id="230839"/>
    <lineage>
        <taxon>Eukaryota</taxon>
        <taxon>Sar</taxon>
        <taxon>Stramenopiles</taxon>
        <taxon>Oomycota</taxon>
        <taxon>Peronosporomycetes</taxon>
        <taxon>Peronosporales</taxon>
        <taxon>Peronosporaceae</taxon>
        <taxon>Peronosclerospora</taxon>
    </lineage>
</organism>
<proteinExistence type="predicted"/>
<evidence type="ECO:0000313" key="1">
    <source>
        <dbReference type="EMBL" id="KAI9917793.1"/>
    </source>
</evidence>
<name>A0ACC0WIP4_9STRA</name>
<accession>A0ACC0WIP4</accession>
<dbReference type="Proteomes" id="UP001163321">
    <property type="component" value="Chromosome 13"/>
</dbReference>